<dbReference type="InterPro" id="IPR016174">
    <property type="entry name" value="Di-haem_cyt_TM"/>
</dbReference>
<dbReference type="Gene3D" id="1.20.950.20">
    <property type="entry name" value="Transmembrane di-heme cytochromes, Chain C"/>
    <property type="match status" value="1"/>
</dbReference>
<keyword evidence="4 6" id="KW-1133">Transmembrane helix</keyword>
<sequence>MVTDRAAPGVRRDVVERYTRRTRWFHAGVYLTTLLLLATGWWLLLGQEGRPSPLSRLLHMPDTTVHKDVGWALVALAVAGPVLGIRATRTFIAESVRFRTGDTRWFLRWPSGVVTGRFTRHEGHFDPGQRIVNLLMAAGIFALIGSGVGLVVLHGGPAFAVLARVHKWATYFCTPLIAAHILIAAGVLPGYRGVWRSMHMGGRLDARVARRLWPGWLERTHDRSEPRSRR</sequence>
<evidence type="ECO:0000256" key="4">
    <source>
        <dbReference type="ARBA" id="ARBA00022989"/>
    </source>
</evidence>
<evidence type="ECO:0000256" key="2">
    <source>
        <dbReference type="ARBA" id="ARBA00022475"/>
    </source>
</evidence>
<evidence type="ECO:0000256" key="6">
    <source>
        <dbReference type="SAM" id="Phobius"/>
    </source>
</evidence>
<proteinExistence type="predicted"/>
<dbReference type="EMBL" id="BAABHF010000022">
    <property type="protein sequence ID" value="GAA4497112.1"/>
    <property type="molecule type" value="Genomic_DNA"/>
</dbReference>
<dbReference type="SUPFAM" id="SSF81342">
    <property type="entry name" value="Transmembrane di-heme cytochromes"/>
    <property type="match status" value="1"/>
</dbReference>
<feature type="transmembrane region" description="Helical" evidence="6">
    <location>
        <begin position="168"/>
        <end position="191"/>
    </location>
</feature>
<feature type="transmembrane region" description="Helical" evidence="6">
    <location>
        <begin position="24"/>
        <end position="44"/>
    </location>
</feature>
<evidence type="ECO:0000313" key="9">
    <source>
        <dbReference type="Proteomes" id="UP001500503"/>
    </source>
</evidence>
<evidence type="ECO:0000313" key="8">
    <source>
        <dbReference type="EMBL" id="GAA4497112.1"/>
    </source>
</evidence>
<name>A0ABP8Q538_9ACTN</name>
<gene>
    <name evidence="8" type="ORF">GCM10023191_040100</name>
</gene>
<comment type="subcellular location">
    <subcellularLocation>
        <location evidence="1">Cell membrane</location>
        <topology evidence="1">Multi-pass membrane protein</topology>
    </subcellularLocation>
</comment>
<feature type="transmembrane region" description="Helical" evidence="6">
    <location>
        <begin position="69"/>
        <end position="88"/>
    </location>
</feature>
<evidence type="ECO:0000256" key="1">
    <source>
        <dbReference type="ARBA" id="ARBA00004651"/>
    </source>
</evidence>
<reference evidence="9" key="1">
    <citation type="journal article" date="2019" name="Int. J. Syst. Evol. Microbiol.">
        <title>The Global Catalogue of Microorganisms (GCM) 10K type strain sequencing project: providing services to taxonomists for standard genome sequencing and annotation.</title>
        <authorList>
            <consortium name="The Broad Institute Genomics Platform"/>
            <consortium name="The Broad Institute Genome Sequencing Center for Infectious Disease"/>
            <person name="Wu L."/>
            <person name="Ma J."/>
        </authorList>
    </citation>
    <scope>NUCLEOTIDE SEQUENCE [LARGE SCALE GENOMIC DNA]</scope>
    <source>
        <strain evidence="9">JCM 17933</strain>
    </source>
</reference>
<keyword evidence="2" id="KW-1003">Cell membrane</keyword>
<dbReference type="Pfam" id="PF01292">
    <property type="entry name" value="Ni_hydr_CYTB"/>
    <property type="match status" value="1"/>
</dbReference>
<feature type="domain" description="Cytochrome b561 bacterial/Ni-hydrogenase" evidence="7">
    <location>
        <begin position="17"/>
        <end position="198"/>
    </location>
</feature>
<evidence type="ECO:0000256" key="3">
    <source>
        <dbReference type="ARBA" id="ARBA00022692"/>
    </source>
</evidence>
<dbReference type="InterPro" id="IPR011577">
    <property type="entry name" value="Cyt_b561_bac/Ni-Hgenase"/>
</dbReference>
<organism evidence="8 9">
    <name type="scientific">Actinoallomurus oryzae</name>
    <dbReference type="NCBI Taxonomy" id="502180"/>
    <lineage>
        <taxon>Bacteria</taxon>
        <taxon>Bacillati</taxon>
        <taxon>Actinomycetota</taxon>
        <taxon>Actinomycetes</taxon>
        <taxon>Streptosporangiales</taxon>
        <taxon>Thermomonosporaceae</taxon>
        <taxon>Actinoallomurus</taxon>
    </lineage>
</organism>
<accession>A0ABP8Q538</accession>
<evidence type="ECO:0000256" key="5">
    <source>
        <dbReference type="ARBA" id="ARBA00023136"/>
    </source>
</evidence>
<keyword evidence="5 6" id="KW-0472">Membrane</keyword>
<dbReference type="RefSeq" id="WP_345465782.1">
    <property type="nucleotide sequence ID" value="NZ_BAABHF010000022.1"/>
</dbReference>
<dbReference type="Proteomes" id="UP001500503">
    <property type="component" value="Unassembled WGS sequence"/>
</dbReference>
<keyword evidence="3 6" id="KW-0812">Transmembrane</keyword>
<evidence type="ECO:0000259" key="7">
    <source>
        <dbReference type="Pfam" id="PF01292"/>
    </source>
</evidence>
<protein>
    <recommendedName>
        <fullName evidence="7">Cytochrome b561 bacterial/Ni-hydrogenase domain-containing protein</fullName>
    </recommendedName>
</protein>
<comment type="caution">
    <text evidence="8">The sequence shown here is derived from an EMBL/GenBank/DDBJ whole genome shotgun (WGS) entry which is preliminary data.</text>
</comment>
<keyword evidence="9" id="KW-1185">Reference proteome</keyword>
<feature type="transmembrane region" description="Helical" evidence="6">
    <location>
        <begin position="134"/>
        <end position="156"/>
    </location>
</feature>